<organism evidence="3">
    <name type="scientific">Schizaphis graminum</name>
    <name type="common">Green bug aphid</name>
    <dbReference type="NCBI Taxonomy" id="13262"/>
    <lineage>
        <taxon>Eukaryota</taxon>
        <taxon>Metazoa</taxon>
        <taxon>Ecdysozoa</taxon>
        <taxon>Arthropoda</taxon>
        <taxon>Hexapoda</taxon>
        <taxon>Insecta</taxon>
        <taxon>Pterygota</taxon>
        <taxon>Neoptera</taxon>
        <taxon>Paraneoptera</taxon>
        <taxon>Hemiptera</taxon>
        <taxon>Sternorrhyncha</taxon>
        <taxon>Aphidomorpha</taxon>
        <taxon>Aphidoidea</taxon>
        <taxon>Aphididae</taxon>
        <taxon>Aphidini</taxon>
        <taxon>Schizaphis</taxon>
    </lineage>
</organism>
<dbReference type="GO" id="GO:0008168">
    <property type="term" value="F:methyltransferase activity"/>
    <property type="evidence" value="ECO:0007669"/>
    <property type="project" value="UniProtKB-KW"/>
</dbReference>
<sequence>MADFIKENKSNYVDKDQLSCSTSSLTSVNHVLTDTSNLDDKSKSLSKEESSIKQKESIENAEHESPTSNENKNDFEIGDIVWAKIGRYPFWPSMVCVDPDTNIHIKGSLKNKRKFSLHVRFCNDHGRRSWAKTVEMFDGKDKLLSKHPNSLALIKNSKKQMSTWDAAVTEAVNWLKVNREERVSRFAKTNGLTRSKISGLGPAKKKRSLGPKTASTIPDEDTSNIPTVQEFLASRRAIDLARAKNCEPSTSSSHEIKCEPSTSSSMPQCYVQLKDIAKKPVEKLVEPPKKAVKRKYVDLEKKQLREALKKKKAKRALQVKKYGFSYSSSEYESTDDEAVPLVPFNPNRKVLQTIKLAVANLESDGIKRIKEKRILIKAIRLAERNSNSKKKKKEDSDSDD</sequence>
<reference evidence="3" key="1">
    <citation type="submission" date="2018-04" db="EMBL/GenBank/DDBJ databases">
        <title>Transcriptome of Schizaphis graminum biotype I.</title>
        <authorList>
            <person name="Scully E.D."/>
            <person name="Geib S.M."/>
            <person name="Palmer N.A."/>
            <person name="Koch K."/>
            <person name="Bradshaw J."/>
            <person name="Heng-Moss T."/>
            <person name="Sarath G."/>
        </authorList>
    </citation>
    <scope>NUCLEOTIDE SEQUENCE</scope>
</reference>
<keyword evidence="3" id="KW-0808">Transferase</keyword>
<dbReference type="InterPro" id="IPR000313">
    <property type="entry name" value="PWWP_dom"/>
</dbReference>
<dbReference type="Gene3D" id="2.30.30.140">
    <property type="match status" value="1"/>
</dbReference>
<dbReference type="GO" id="GO:0032259">
    <property type="term" value="P:methylation"/>
    <property type="evidence" value="ECO:0007669"/>
    <property type="project" value="UniProtKB-KW"/>
</dbReference>
<protein>
    <submittedName>
        <fullName evidence="3">Histone-lysine N-methyltransferase NSD3</fullName>
    </submittedName>
</protein>
<evidence type="ECO:0000256" key="1">
    <source>
        <dbReference type="SAM" id="MobiDB-lite"/>
    </source>
</evidence>
<feature type="region of interest" description="Disordered" evidence="1">
    <location>
        <begin position="194"/>
        <end position="221"/>
    </location>
</feature>
<dbReference type="SMART" id="SM00293">
    <property type="entry name" value="PWWP"/>
    <property type="match status" value="1"/>
</dbReference>
<proteinExistence type="predicted"/>
<dbReference type="AlphaFoldDB" id="A0A2S2NQX5"/>
<feature type="domain" description="PWWP" evidence="2">
    <location>
        <begin position="77"/>
        <end position="130"/>
    </location>
</feature>
<feature type="compositionally biased region" description="Basic and acidic residues" evidence="1">
    <location>
        <begin position="38"/>
        <end position="72"/>
    </location>
</feature>
<dbReference type="Pfam" id="PF00855">
    <property type="entry name" value="PWWP"/>
    <property type="match status" value="1"/>
</dbReference>
<name>A0A2S2NQX5_SCHGA</name>
<evidence type="ECO:0000313" key="3">
    <source>
        <dbReference type="EMBL" id="MBY19527.1"/>
    </source>
</evidence>
<dbReference type="PROSITE" id="PS50812">
    <property type="entry name" value="PWWP"/>
    <property type="match status" value="1"/>
</dbReference>
<evidence type="ECO:0000259" key="2">
    <source>
        <dbReference type="PROSITE" id="PS50812"/>
    </source>
</evidence>
<dbReference type="EMBL" id="GGMR01006908">
    <property type="protein sequence ID" value="MBY19527.1"/>
    <property type="molecule type" value="Transcribed_RNA"/>
</dbReference>
<keyword evidence="3" id="KW-0489">Methyltransferase</keyword>
<dbReference type="SUPFAM" id="SSF63748">
    <property type="entry name" value="Tudor/PWWP/MBT"/>
    <property type="match status" value="1"/>
</dbReference>
<gene>
    <name evidence="3" type="primary">WHSC1L1</name>
    <name evidence="3" type="ORF">g.157022</name>
</gene>
<feature type="region of interest" description="Disordered" evidence="1">
    <location>
        <begin position="35"/>
        <end position="72"/>
    </location>
</feature>
<accession>A0A2S2NQX5</accession>